<dbReference type="AlphaFoldDB" id="A0A0D2FXI2"/>
<dbReference type="PANTHER" id="PTHR18829">
    <property type="entry name" value="PROTEIN YAE1 HOMOLOG"/>
    <property type="match status" value="1"/>
</dbReference>
<evidence type="ECO:0000256" key="8">
    <source>
        <dbReference type="ARBA" id="ARBA00022490"/>
    </source>
</evidence>
<comment type="function">
    <text evidence="1">The complex LTO1:YAE1 may function as a target specific adapter that probably recruits apo-RPLI1 to the cytosolic iron-sulfur protein assembly (CIA) complex machinery. May be required for biogenesis of the large ribosomal subunit and initiation of translation.</text>
</comment>
<proteinExistence type="inferred from homology"/>
<evidence type="ECO:0000256" key="3">
    <source>
        <dbReference type="ARBA" id="ARBA00004496"/>
    </source>
</evidence>
<keyword evidence="13" id="KW-1185">Reference proteome</keyword>
<evidence type="ECO:0000256" key="2">
    <source>
        <dbReference type="ARBA" id="ARBA00004123"/>
    </source>
</evidence>
<dbReference type="InterPro" id="IPR019191">
    <property type="entry name" value="Essential_protein_Yae1_N"/>
</dbReference>
<gene>
    <name evidence="12" type="ORF">PV04_01315</name>
</gene>
<name>A0A0D2FXI2_9EURO</name>
<feature type="domain" description="Essential protein Yae1 N-terminal" evidence="11">
    <location>
        <begin position="105"/>
        <end position="143"/>
    </location>
</feature>
<dbReference type="GO" id="GO:0005737">
    <property type="term" value="C:cytoplasm"/>
    <property type="evidence" value="ECO:0007669"/>
    <property type="project" value="UniProtKB-SubCell"/>
</dbReference>
<feature type="region of interest" description="Disordered" evidence="10">
    <location>
        <begin position="248"/>
        <end position="271"/>
    </location>
</feature>
<feature type="compositionally biased region" description="Polar residues" evidence="10">
    <location>
        <begin position="290"/>
        <end position="299"/>
    </location>
</feature>
<dbReference type="EMBL" id="KN846956">
    <property type="protein sequence ID" value="KIW73178.1"/>
    <property type="molecule type" value="Genomic_DNA"/>
</dbReference>
<evidence type="ECO:0000256" key="9">
    <source>
        <dbReference type="ARBA" id="ARBA00023242"/>
    </source>
</evidence>
<evidence type="ECO:0000256" key="7">
    <source>
        <dbReference type="ARBA" id="ARBA00018400"/>
    </source>
</evidence>
<evidence type="ECO:0000313" key="13">
    <source>
        <dbReference type="Proteomes" id="UP000054266"/>
    </source>
</evidence>
<evidence type="ECO:0000259" key="11">
    <source>
        <dbReference type="Pfam" id="PF09811"/>
    </source>
</evidence>
<evidence type="ECO:0000256" key="1">
    <source>
        <dbReference type="ARBA" id="ARBA00003836"/>
    </source>
</evidence>
<organism evidence="12 13">
    <name type="scientific">Phialophora macrospora</name>
    <dbReference type="NCBI Taxonomy" id="1851006"/>
    <lineage>
        <taxon>Eukaryota</taxon>
        <taxon>Fungi</taxon>
        <taxon>Dikarya</taxon>
        <taxon>Ascomycota</taxon>
        <taxon>Pezizomycotina</taxon>
        <taxon>Eurotiomycetes</taxon>
        <taxon>Chaetothyriomycetidae</taxon>
        <taxon>Chaetothyriales</taxon>
        <taxon>Herpotrichiellaceae</taxon>
        <taxon>Phialophora</taxon>
    </lineage>
</organism>
<sequence length="308" mass="32701">MEDSLPLERTISTQSLRSQKSSPSPGTPSSPETTITEPEQSPGADDDIWDTSSDHFPLAATQHSNHDLDATSPSNPQDDDSHPRFLRGEILSDLPALRRQHMTDGYREGLSVGKARVMQSGFDAGYPLGVEIGLRAGNVLGVLEGVIAALTSSKVGTGSARSARASKAPTEGDQSSTANRAVTIPASRPGEMEMTMDSTREVRSSGSRNEGDLGFVRALYARAQEELKISELLKGLSDEKIAAIPDAVASNNEEDSPAEQTTKKQASLPTEIEDALGKWERLVFGALRQGPSSNTSGPSVSMAGERAI</sequence>
<dbReference type="Pfam" id="PF09811">
    <property type="entry name" value="Yae1_N"/>
    <property type="match status" value="1"/>
</dbReference>
<keyword evidence="8" id="KW-0963">Cytoplasm</keyword>
<feature type="region of interest" description="Disordered" evidence="10">
    <location>
        <begin position="287"/>
        <end position="308"/>
    </location>
</feature>
<keyword evidence="9" id="KW-0539">Nucleus</keyword>
<dbReference type="HOGENOM" id="CLU_066684_1_1_1"/>
<evidence type="ECO:0000256" key="4">
    <source>
        <dbReference type="ARBA" id="ARBA00007096"/>
    </source>
</evidence>
<protein>
    <recommendedName>
        <fullName evidence="7">Protein YAE1</fullName>
    </recommendedName>
    <alternativeName>
        <fullName evidence="6">Protein yae1</fullName>
    </alternativeName>
</protein>
<dbReference type="Proteomes" id="UP000054266">
    <property type="component" value="Unassembled WGS sequence"/>
</dbReference>
<evidence type="ECO:0000256" key="6">
    <source>
        <dbReference type="ARBA" id="ARBA00017286"/>
    </source>
</evidence>
<dbReference type="STRING" id="5601.A0A0D2FXI2"/>
<feature type="compositionally biased region" description="Low complexity" evidence="10">
    <location>
        <begin position="21"/>
        <end position="42"/>
    </location>
</feature>
<feature type="compositionally biased region" description="Polar residues" evidence="10">
    <location>
        <begin position="10"/>
        <end position="20"/>
    </location>
</feature>
<feature type="region of interest" description="Disordered" evidence="10">
    <location>
        <begin position="1"/>
        <end position="85"/>
    </location>
</feature>
<evidence type="ECO:0000313" key="12">
    <source>
        <dbReference type="EMBL" id="KIW73178.1"/>
    </source>
</evidence>
<dbReference type="GO" id="GO:0005634">
    <property type="term" value="C:nucleus"/>
    <property type="evidence" value="ECO:0007669"/>
    <property type="project" value="UniProtKB-SubCell"/>
</dbReference>
<evidence type="ECO:0000256" key="5">
    <source>
        <dbReference type="ARBA" id="ARBA00011427"/>
    </source>
</evidence>
<comment type="subunit">
    <text evidence="5">May form a complex with LTO1.</text>
</comment>
<feature type="region of interest" description="Disordered" evidence="10">
    <location>
        <begin position="157"/>
        <end position="178"/>
    </location>
</feature>
<dbReference type="PANTHER" id="PTHR18829:SF0">
    <property type="entry name" value="PROTEIN YAE1 HOMOLOG"/>
    <property type="match status" value="1"/>
</dbReference>
<reference evidence="12 13" key="1">
    <citation type="submission" date="2015-01" db="EMBL/GenBank/DDBJ databases">
        <title>The Genome Sequence of Capronia semiimmersa CBS27337.</title>
        <authorList>
            <consortium name="The Broad Institute Genomics Platform"/>
            <person name="Cuomo C."/>
            <person name="de Hoog S."/>
            <person name="Gorbushina A."/>
            <person name="Stielow B."/>
            <person name="Teixiera M."/>
            <person name="Abouelleil A."/>
            <person name="Chapman S.B."/>
            <person name="Priest M."/>
            <person name="Young S.K."/>
            <person name="Wortman J."/>
            <person name="Nusbaum C."/>
            <person name="Birren B."/>
        </authorList>
    </citation>
    <scope>NUCLEOTIDE SEQUENCE [LARGE SCALE GENOMIC DNA]</scope>
    <source>
        <strain evidence="12 13">CBS 27337</strain>
    </source>
</reference>
<dbReference type="InterPro" id="IPR038881">
    <property type="entry name" value="Yae1-like"/>
</dbReference>
<comment type="subcellular location">
    <subcellularLocation>
        <location evidence="3">Cytoplasm</location>
    </subcellularLocation>
    <subcellularLocation>
        <location evidence="2">Nucleus</location>
    </subcellularLocation>
</comment>
<accession>A0A0D2FXI2</accession>
<feature type="compositionally biased region" description="Polar residues" evidence="10">
    <location>
        <begin position="258"/>
        <end position="268"/>
    </location>
</feature>
<comment type="similarity">
    <text evidence="4">Belongs to the YAE1 family.</text>
</comment>
<evidence type="ECO:0000256" key="10">
    <source>
        <dbReference type="SAM" id="MobiDB-lite"/>
    </source>
</evidence>